<feature type="region of interest" description="Disordered" evidence="1">
    <location>
        <begin position="470"/>
        <end position="531"/>
    </location>
</feature>
<proteinExistence type="predicted"/>
<keyword evidence="4" id="KW-1185">Reference proteome</keyword>
<dbReference type="Proteomes" id="UP000051952">
    <property type="component" value="Unassembled WGS sequence"/>
</dbReference>
<protein>
    <recommendedName>
        <fullName evidence="2">WW domain-containing protein</fullName>
    </recommendedName>
</protein>
<feature type="compositionally biased region" description="Basic and acidic residues" evidence="1">
    <location>
        <begin position="68"/>
        <end position="86"/>
    </location>
</feature>
<feature type="compositionally biased region" description="Basic residues" evidence="1">
    <location>
        <begin position="55"/>
        <end position="67"/>
    </location>
</feature>
<dbReference type="InterPro" id="IPR001202">
    <property type="entry name" value="WW_dom"/>
</dbReference>
<feature type="compositionally biased region" description="Low complexity" evidence="1">
    <location>
        <begin position="7"/>
        <end position="16"/>
    </location>
</feature>
<feature type="region of interest" description="Disordered" evidence="1">
    <location>
        <begin position="1"/>
        <end position="94"/>
    </location>
</feature>
<dbReference type="SUPFAM" id="SSF54928">
    <property type="entry name" value="RNA-binding domain, RBD"/>
    <property type="match status" value="1"/>
</dbReference>
<reference evidence="4" key="1">
    <citation type="submission" date="2015-09" db="EMBL/GenBank/DDBJ databases">
        <authorList>
            <consortium name="Pathogen Informatics"/>
        </authorList>
    </citation>
    <scope>NUCLEOTIDE SEQUENCE [LARGE SCALE GENOMIC DNA]</scope>
    <source>
        <strain evidence="4">Lake Konstanz</strain>
    </source>
</reference>
<dbReference type="Gene3D" id="2.20.70.10">
    <property type="match status" value="1"/>
</dbReference>
<dbReference type="OMA" id="GKKSTTW"/>
<feature type="domain" description="WW" evidence="2">
    <location>
        <begin position="490"/>
        <end position="525"/>
    </location>
</feature>
<dbReference type="InterPro" id="IPR036020">
    <property type="entry name" value="WW_dom_sf"/>
</dbReference>
<feature type="compositionally biased region" description="Pro residues" evidence="1">
    <location>
        <begin position="477"/>
        <end position="493"/>
    </location>
</feature>
<dbReference type="EMBL" id="CYKH01000082">
    <property type="protein sequence ID" value="CUE70466.1"/>
    <property type="molecule type" value="Genomic_DNA"/>
</dbReference>
<dbReference type="AlphaFoldDB" id="A0A0S4IPB1"/>
<feature type="compositionally biased region" description="Low complexity" evidence="1">
    <location>
        <begin position="23"/>
        <end position="48"/>
    </location>
</feature>
<dbReference type="OrthoDB" id="264595at2759"/>
<organism evidence="3 4">
    <name type="scientific">Bodo saltans</name>
    <name type="common">Flagellated protozoan</name>
    <dbReference type="NCBI Taxonomy" id="75058"/>
    <lineage>
        <taxon>Eukaryota</taxon>
        <taxon>Discoba</taxon>
        <taxon>Euglenozoa</taxon>
        <taxon>Kinetoplastea</taxon>
        <taxon>Metakinetoplastina</taxon>
        <taxon>Eubodonida</taxon>
        <taxon>Bodonidae</taxon>
        <taxon>Bodo</taxon>
    </lineage>
</organism>
<feature type="region of interest" description="Disordered" evidence="1">
    <location>
        <begin position="409"/>
        <end position="443"/>
    </location>
</feature>
<dbReference type="SUPFAM" id="SSF51045">
    <property type="entry name" value="WW domain"/>
    <property type="match status" value="1"/>
</dbReference>
<dbReference type="InterPro" id="IPR035979">
    <property type="entry name" value="RBD_domain_sf"/>
</dbReference>
<feature type="compositionally biased region" description="Basic and acidic residues" evidence="1">
    <location>
        <begin position="521"/>
        <end position="531"/>
    </location>
</feature>
<evidence type="ECO:0000259" key="2">
    <source>
        <dbReference type="PROSITE" id="PS50020"/>
    </source>
</evidence>
<evidence type="ECO:0000313" key="4">
    <source>
        <dbReference type="Proteomes" id="UP000051952"/>
    </source>
</evidence>
<gene>
    <name evidence="3" type="ORF">BSAL_52430</name>
</gene>
<sequence>MKRSRSRSPSFSSKSSQSRRSRSSSQTSSSSSSSRSSSSSSSTNTSHSSSDRSSYHRRSSRRYRSSSRRRDNESERRYSRTDDRRTSSSIAPVAATKYEVPDEVASPSSITRPDVCCVRIGVFRPPVPVTKAQVIDEIDAIRMTSRVEEVFIEPRTLAEMKNPDAPTYARIYFASPEWADLCAVELNTPHRTSKWRHMISQRLPLLGPMCGDIKSIPAFAPFRAEPADSILIETTEGYVVFSTNEIYLTRGAIDYLDAKRHGRILQRGVCQEFDPQRYTPCANGTDCSDIHVKAVAIWKLLLPTTAKQPIRTASSSVKVSVWEYNRRRDTLVLRYLAADDDVNSIAFMFGGCDGFLGASIQCTREGKRFGFVQFKDQPSAFAAMAQTAGSNLNVSFYGAMEDIRTTELSTAADPQSPMAAKGHEKERPVLRSGGNKHPDTHFRGTSAAMAAPLSLIEGDHNVLPQVRNLSPEQHPANAPPPPSSENLPFPPLPEGWEHGVSRRTRQYFFFQPKTKNSTTWKHPDTKERYSY</sequence>
<dbReference type="VEuPathDB" id="TriTrypDB:BSAL_52430"/>
<evidence type="ECO:0000313" key="3">
    <source>
        <dbReference type="EMBL" id="CUE70466.1"/>
    </source>
</evidence>
<name>A0A0S4IPB1_BODSA</name>
<evidence type="ECO:0000256" key="1">
    <source>
        <dbReference type="SAM" id="MobiDB-lite"/>
    </source>
</evidence>
<accession>A0A0S4IPB1</accession>
<dbReference type="GO" id="GO:0003676">
    <property type="term" value="F:nucleic acid binding"/>
    <property type="evidence" value="ECO:0007669"/>
    <property type="project" value="InterPro"/>
</dbReference>
<dbReference type="PROSITE" id="PS50020">
    <property type="entry name" value="WW_DOMAIN_2"/>
    <property type="match status" value="1"/>
</dbReference>